<name>A0A1C1YPS4_9HYPH</name>
<gene>
    <name evidence="1" type="ORF">AWJ14_05795</name>
</gene>
<proteinExistence type="predicted"/>
<comment type="caution">
    <text evidence="1">The sequence shown here is derived from an EMBL/GenBank/DDBJ whole genome shotgun (WGS) entry which is preliminary data.</text>
</comment>
<dbReference type="STRING" id="1480615.AWJ14_05795"/>
<dbReference type="EMBL" id="LQZT01000050">
    <property type="protein sequence ID" value="OCW55509.1"/>
    <property type="molecule type" value="Genomic_DNA"/>
</dbReference>
<dbReference type="AlphaFoldDB" id="A0A1C1YPS4"/>
<accession>A0A1C1YPS4</accession>
<dbReference type="Proteomes" id="UP000094795">
    <property type="component" value="Unassembled WGS sequence"/>
</dbReference>
<sequence>MTCLGMQARRQSVAPVAGRLCLKGSDGRKTDMAAFGPRVVGRAGCACGQAGAGGDLDGIDSE</sequence>
<organism evidence="1 2">
    <name type="scientific">Hoeflea olei</name>
    <dbReference type="NCBI Taxonomy" id="1480615"/>
    <lineage>
        <taxon>Bacteria</taxon>
        <taxon>Pseudomonadati</taxon>
        <taxon>Pseudomonadota</taxon>
        <taxon>Alphaproteobacteria</taxon>
        <taxon>Hyphomicrobiales</taxon>
        <taxon>Rhizobiaceae</taxon>
        <taxon>Hoeflea</taxon>
    </lineage>
</organism>
<keyword evidence="2" id="KW-1185">Reference proteome</keyword>
<reference evidence="1 2" key="1">
    <citation type="submission" date="2015-12" db="EMBL/GenBank/DDBJ databases">
        <authorList>
            <person name="Shamseldin A."/>
            <person name="Moawad H."/>
            <person name="Abd El-Rahim W.M."/>
            <person name="Sadowsky M.J."/>
        </authorList>
    </citation>
    <scope>NUCLEOTIDE SEQUENCE [LARGE SCALE GENOMIC DNA]</scope>
    <source>
        <strain evidence="1 2">JC234</strain>
    </source>
</reference>
<protein>
    <submittedName>
        <fullName evidence="1">Uncharacterized protein</fullName>
    </submittedName>
</protein>
<evidence type="ECO:0000313" key="1">
    <source>
        <dbReference type="EMBL" id="OCW55509.1"/>
    </source>
</evidence>
<evidence type="ECO:0000313" key="2">
    <source>
        <dbReference type="Proteomes" id="UP000094795"/>
    </source>
</evidence>